<gene>
    <name evidence="4" type="ORF">OESDEN_07326</name>
</gene>
<dbReference type="EMBL" id="KN551133">
    <property type="protein sequence ID" value="KHJ92779.1"/>
    <property type="molecule type" value="Genomic_DNA"/>
</dbReference>
<organism evidence="4 5">
    <name type="scientific">Oesophagostomum dentatum</name>
    <name type="common">Nodular worm</name>
    <dbReference type="NCBI Taxonomy" id="61180"/>
    <lineage>
        <taxon>Eukaryota</taxon>
        <taxon>Metazoa</taxon>
        <taxon>Ecdysozoa</taxon>
        <taxon>Nematoda</taxon>
        <taxon>Chromadorea</taxon>
        <taxon>Rhabditida</taxon>
        <taxon>Rhabditina</taxon>
        <taxon>Rhabditomorpha</taxon>
        <taxon>Strongyloidea</taxon>
        <taxon>Strongylidae</taxon>
        <taxon>Oesophagostomum</taxon>
    </lineage>
</organism>
<dbReference type="GO" id="GO:0030246">
    <property type="term" value="F:carbohydrate binding"/>
    <property type="evidence" value="ECO:0007669"/>
    <property type="project" value="UniProtKB-UniRule"/>
</dbReference>
<proteinExistence type="predicted"/>
<dbReference type="Pfam" id="PF00337">
    <property type="entry name" value="Gal-bind_lectin"/>
    <property type="match status" value="1"/>
</dbReference>
<evidence type="ECO:0000256" key="2">
    <source>
        <dbReference type="RuleBase" id="RU102079"/>
    </source>
</evidence>
<dbReference type="PROSITE" id="PS51304">
    <property type="entry name" value="GALECTIN"/>
    <property type="match status" value="1"/>
</dbReference>
<keyword evidence="1 2" id="KW-0430">Lectin</keyword>
<dbReference type="AlphaFoldDB" id="A0A0B1T6B2"/>
<dbReference type="OrthoDB" id="6251307at2759"/>
<feature type="non-terminal residue" evidence="4">
    <location>
        <position position="1"/>
    </location>
</feature>
<name>A0A0B1T6B2_OESDE</name>
<evidence type="ECO:0000313" key="5">
    <source>
        <dbReference type="Proteomes" id="UP000053660"/>
    </source>
</evidence>
<sequence length="79" mass="8542">GTHTADYCVQLSVALGLDHRSEQTQMLTVEKASEVVGKGGGRIIVNGERFTSFAHRLEPHELNGLQIGGDVEITGIQMH</sequence>
<feature type="domain" description="Galectin" evidence="3">
    <location>
        <begin position="1"/>
        <end position="79"/>
    </location>
</feature>
<dbReference type="Gene3D" id="2.60.120.200">
    <property type="match status" value="1"/>
</dbReference>
<dbReference type="Proteomes" id="UP000053660">
    <property type="component" value="Unassembled WGS sequence"/>
</dbReference>
<dbReference type="InterPro" id="IPR013320">
    <property type="entry name" value="ConA-like_dom_sf"/>
</dbReference>
<accession>A0A0B1T6B2</accession>
<dbReference type="InterPro" id="IPR001079">
    <property type="entry name" value="Galectin_CRD"/>
</dbReference>
<evidence type="ECO:0000259" key="3">
    <source>
        <dbReference type="PROSITE" id="PS51304"/>
    </source>
</evidence>
<dbReference type="SUPFAM" id="SSF49899">
    <property type="entry name" value="Concanavalin A-like lectins/glucanases"/>
    <property type="match status" value="1"/>
</dbReference>
<protein>
    <recommendedName>
        <fullName evidence="2">Galectin</fullName>
    </recommendedName>
</protein>
<reference evidence="4 5" key="1">
    <citation type="submission" date="2014-03" db="EMBL/GenBank/DDBJ databases">
        <title>Draft genome of the hookworm Oesophagostomum dentatum.</title>
        <authorList>
            <person name="Mitreva M."/>
        </authorList>
    </citation>
    <scope>NUCLEOTIDE SEQUENCE [LARGE SCALE GENOMIC DNA]</scope>
    <source>
        <strain evidence="4 5">OD-Hann</strain>
    </source>
</reference>
<evidence type="ECO:0000256" key="1">
    <source>
        <dbReference type="ARBA" id="ARBA00022734"/>
    </source>
</evidence>
<evidence type="ECO:0000313" key="4">
    <source>
        <dbReference type="EMBL" id="KHJ92779.1"/>
    </source>
</evidence>
<keyword evidence="5" id="KW-1185">Reference proteome</keyword>